<protein>
    <submittedName>
        <fullName evidence="1">Transposase</fullName>
    </submittedName>
</protein>
<gene>
    <name evidence="1" type="ORF">CH627_03445</name>
</gene>
<dbReference type="AlphaFoldDB" id="A0A1Q5Y226"/>
<organism evidence="1">
    <name type="scientific">Haemophilus influenzae</name>
    <dbReference type="NCBI Taxonomy" id="727"/>
    <lineage>
        <taxon>Bacteria</taxon>
        <taxon>Pseudomonadati</taxon>
        <taxon>Pseudomonadota</taxon>
        <taxon>Gammaproteobacteria</taxon>
        <taxon>Pasteurellales</taxon>
        <taxon>Pasteurellaceae</taxon>
        <taxon>Haemophilus</taxon>
    </lineage>
</organism>
<accession>A0A1Q5Y226</accession>
<comment type="caution">
    <text evidence="1">The sequence shown here is derived from an EMBL/GenBank/DDBJ whole genome shotgun (WGS) entry which is preliminary data.</text>
</comment>
<evidence type="ECO:0000313" key="1">
    <source>
        <dbReference type="EMBL" id="RFN63981.1"/>
    </source>
</evidence>
<dbReference type="EMBL" id="QVJI01000004">
    <property type="protein sequence ID" value="RFN63981.1"/>
    <property type="molecule type" value="Genomic_DNA"/>
</dbReference>
<reference evidence="1" key="1">
    <citation type="submission" date="2018-08" db="EMBL/GenBank/DDBJ databases">
        <title>Antagonistic pleiotropy in the bifunctional surface protein FadL/P1 during adaptation of Haemophilus influenzae to chronic lung infection associated with COPD.</title>
        <authorList>
            <person name="Moleres J."/>
            <person name="Ehrlich R."/>
        </authorList>
    </citation>
    <scope>NUCLEOTIDE SEQUENCE [LARGE SCALE GENOMIC DNA]</scope>
    <source>
        <strain evidence="1">P668-6062</strain>
    </source>
</reference>
<sequence length="76" mass="8596">MAGLRLNCPECGKALQIRSSVRPCATVTIAYVYCSHCELKGVYKAGFEQGQFARFQPIEQPHQWAQDRPPQLESKK</sequence>
<dbReference type="RefSeq" id="WP_012054915.1">
    <property type="nucleotide sequence ID" value="NZ_AP018764.1"/>
</dbReference>
<proteinExistence type="predicted"/>
<name>A0A1Q5Y226_HAEIF</name>